<reference evidence="7 8" key="1">
    <citation type="submission" date="2019-12" db="EMBL/GenBank/DDBJ databases">
        <title>Strain KN286 was isolated from seawater, which was collected from Caroline Seamount in the tropical western Pacific.</title>
        <authorList>
            <person name="Wang Q."/>
        </authorList>
    </citation>
    <scope>NUCLEOTIDE SEQUENCE [LARGE SCALE GENOMIC DNA]</scope>
    <source>
        <strain evidence="7 8">KN286</strain>
    </source>
</reference>
<keyword evidence="8" id="KW-1185">Reference proteome</keyword>
<feature type="compositionally biased region" description="Polar residues" evidence="5">
    <location>
        <begin position="1"/>
        <end position="19"/>
    </location>
</feature>
<dbReference type="InterPro" id="IPR016169">
    <property type="entry name" value="FAD-bd_PCMH_sub2"/>
</dbReference>
<dbReference type="InterPro" id="IPR044751">
    <property type="entry name" value="Ion_transp-like_CBS"/>
</dbReference>
<dbReference type="SUPFAM" id="SSF54631">
    <property type="entry name" value="CBS-domain pair"/>
    <property type="match status" value="1"/>
</dbReference>
<accession>A0A6B0TT84</accession>
<dbReference type="RefSeq" id="WP_160851825.1">
    <property type="nucleotide sequence ID" value="NZ_WUWG01000001.1"/>
</dbReference>
<evidence type="ECO:0000256" key="2">
    <source>
        <dbReference type="ARBA" id="ARBA00022737"/>
    </source>
</evidence>
<protein>
    <submittedName>
        <fullName evidence="7">CBS domain-containing protein</fullName>
    </submittedName>
</protein>
<evidence type="ECO:0000313" key="7">
    <source>
        <dbReference type="EMBL" id="MXU64442.1"/>
    </source>
</evidence>
<organism evidence="7 8">
    <name type="scientific">Oceanomicrobium pacificus</name>
    <dbReference type="NCBI Taxonomy" id="2692916"/>
    <lineage>
        <taxon>Bacteria</taxon>
        <taxon>Pseudomonadati</taxon>
        <taxon>Pseudomonadota</taxon>
        <taxon>Alphaproteobacteria</taxon>
        <taxon>Rhodobacterales</taxon>
        <taxon>Paracoccaceae</taxon>
        <taxon>Oceanomicrobium</taxon>
    </lineage>
</organism>
<dbReference type="GO" id="GO:0005886">
    <property type="term" value="C:plasma membrane"/>
    <property type="evidence" value="ECO:0007669"/>
    <property type="project" value="TreeGrafter"/>
</dbReference>
<feature type="domain" description="CBS" evidence="6">
    <location>
        <begin position="143"/>
        <end position="200"/>
    </location>
</feature>
<dbReference type="FunFam" id="3.10.580.10:FF:000002">
    <property type="entry name" value="Magnesium/cobalt efflux protein CorC"/>
    <property type="match status" value="1"/>
</dbReference>
<dbReference type="PANTHER" id="PTHR22777:SF27">
    <property type="entry name" value="MAGNESIUM AND COBALT EFFLUX PROTEIN CORC"/>
    <property type="match status" value="1"/>
</dbReference>
<dbReference type="EMBL" id="WUWG01000001">
    <property type="protein sequence ID" value="MXU64442.1"/>
    <property type="molecule type" value="Genomic_DNA"/>
</dbReference>
<evidence type="ECO:0000313" key="8">
    <source>
        <dbReference type="Proteomes" id="UP000436016"/>
    </source>
</evidence>
<dbReference type="PANTHER" id="PTHR22777">
    <property type="entry name" value="HEMOLYSIN-RELATED"/>
    <property type="match status" value="1"/>
</dbReference>
<dbReference type="CDD" id="cd04590">
    <property type="entry name" value="CBS_pair_CorC_HlyC_assoc"/>
    <property type="match status" value="1"/>
</dbReference>
<dbReference type="Gene3D" id="3.10.580.10">
    <property type="entry name" value="CBS-domain"/>
    <property type="match status" value="1"/>
</dbReference>
<evidence type="ECO:0000256" key="4">
    <source>
        <dbReference type="PROSITE-ProRule" id="PRU00703"/>
    </source>
</evidence>
<dbReference type="AlphaFoldDB" id="A0A6B0TT84"/>
<evidence type="ECO:0000256" key="5">
    <source>
        <dbReference type="SAM" id="MobiDB-lite"/>
    </source>
</evidence>
<evidence type="ECO:0000259" key="6">
    <source>
        <dbReference type="PROSITE" id="PS51371"/>
    </source>
</evidence>
<dbReference type="GO" id="GO:0050660">
    <property type="term" value="F:flavin adenine dinucleotide binding"/>
    <property type="evidence" value="ECO:0007669"/>
    <property type="project" value="InterPro"/>
</dbReference>
<dbReference type="Gene3D" id="3.30.465.10">
    <property type="match status" value="1"/>
</dbReference>
<dbReference type="PROSITE" id="PS51371">
    <property type="entry name" value="CBS"/>
    <property type="match status" value="2"/>
</dbReference>
<dbReference type="InterPro" id="IPR000644">
    <property type="entry name" value="CBS_dom"/>
</dbReference>
<dbReference type="SUPFAM" id="SSF56176">
    <property type="entry name" value="FAD-binding/transporter-associated domain-like"/>
    <property type="match status" value="1"/>
</dbReference>
<comment type="caution">
    <text evidence="7">The sequence shown here is derived from an EMBL/GenBank/DDBJ whole genome shotgun (WGS) entry which is preliminary data.</text>
</comment>
<gene>
    <name evidence="7" type="ORF">GSH16_03205</name>
</gene>
<feature type="domain" description="CBS" evidence="6">
    <location>
        <begin position="76"/>
        <end position="138"/>
    </location>
</feature>
<dbReference type="Pfam" id="PF00571">
    <property type="entry name" value="CBS"/>
    <property type="match status" value="2"/>
</dbReference>
<dbReference type="SMART" id="SM01091">
    <property type="entry name" value="CorC_HlyC"/>
    <property type="match status" value="1"/>
</dbReference>
<comment type="similarity">
    <text evidence="1">Belongs to the UPF0053 family. Hemolysin C subfamily.</text>
</comment>
<proteinExistence type="inferred from homology"/>
<dbReference type="Proteomes" id="UP000436016">
    <property type="component" value="Unassembled WGS sequence"/>
</dbReference>
<evidence type="ECO:0000256" key="1">
    <source>
        <dbReference type="ARBA" id="ARBA00006446"/>
    </source>
</evidence>
<evidence type="ECO:0000256" key="3">
    <source>
        <dbReference type="ARBA" id="ARBA00023122"/>
    </source>
</evidence>
<dbReference type="Pfam" id="PF03471">
    <property type="entry name" value="CorC_HlyC"/>
    <property type="match status" value="1"/>
</dbReference>
<feature type="region of interest" description="Disordered" evidence="5">
    <location>
        <begin position="1"/>
        <end position="57"/>
    </location>
</feature>
<name>A0A6B0TT84_9RHOB</name>
<dbReference type="InterPro" id="IPR046342">
    <property type="entry name" value="CBS_dom_sf"/>
</dbReference>
<dbReference type="InterPro" id="IPR005170">
    <property type="entry name" value="Transptr-assoc_dom"/>
</dbReference>
<sequence length="301" mass="33022">MGDTTDGSSSAAHSAQQETITEDGTRGLLSRVFGFSQPEDEDPAPSTGQVNGDRAAPQDMFGNLRRMQDQRVEELYVPKASIEAVEVSTPLPEIVEAFRRSGFTRLPVFEDRLDNPLGFLHLKDLALNYGFDAGAREFDIQPLIRTVLFAPPSMPSFALLQKMQASRVHIALVIDEYGGVDGLITIEDLLEQIVGEIVDEHDTTEAEPWIIEAPGVFLCQARTPLEMFEAEAGVDLLADDLDEEVDTLGGLVFMMTGAVPARGEVIVHPDGHEFEVVDADPRAIKRLRVRLKPAVLDRAAE</sequence>
<keyword evidence="3 4" id="KW-0129">CBS domain</keyword>
<dbReference type="InterPro" id="IPR036318">
    <property type="entry name" value="FAD-bd_PCMH-like_sf"/>
</dbReference>
<keyword evidence="2" id="KW-0677">Repeat</keyword>